<evidence type="ECO:0000313" key="1">
    <source>
        <dbReference type="EMBL" id="CAB3992110.1"/>
    </source>
</evidence>
<dbReference type="Gene3D" id="3.90.1600.10">
    <property type="entry name" value="Palm domain of DNA polymerase"/>
    <property type="match status" value="1"/>
</dbReference>
<keyword evidence="2" id="KW-1185">Reference proteome</keyword>
<dbReference type="PANTHER" id="PTHR31511">
    <property type="entry name" value="PROTEIN CBG23764"/>
    <property type="match status" value="1"/>
</dbReference>
<dbReference type="EMBL" id="CACRXK020001981">
    <property type="protein sequence ID" value="CAB3992110.1"/>
    <property type="molecule type" value="Genomic_DNA"/>
</dbReference>
<gene>
    <name evidence="1" type="ORF">PACLA_8A013845</name>
</gene>
<dbReference type="InterPro" id="IPR023211">
    <property type="entry name" value="DNA_pol_palm_dom_sf"/>
</dbReference>
<accession>A0A7D9DS75</accession>
<sequence length="303" mass="35040">KTCKTLMYYFHYNYIKPMYGDNAKLLFTDTDSLCYEITTEDFLKDISKDVYEKFDTSNIDKGHPSGIPTGINKKVIGMMKSETGGKQIEEFVGLRAKLYAYKMVEDGEEKKKCKGVKKTTIRKEITFDNYKDCLFSGEKQWRGMNVFRSTLHQIDTERIVKVALSANDDKRIICKDGIHTLAIGHKDLRRLNGQGYKEEVKRHNQALEKLAKAKEKFYESEVRRRNDEARRRAEIPDANKDIEGTNRALKDLRDYTRLMDSTASQRRPKLEDYYQPSDEMKKYAVLTVGILGVGGAYGLARIF</sequence>
<protein>
    <submittedName>
        <fullName evidence="1">Uncharacterized protein</fullName>
    </submittedName>
</protein>
<reference evidence="1" key="1">
    <citation type="submission" date="2020-04" db="EMBL/GenBank/DDBJ databases">
        <authorList>
            <person name="Alioto T."/>
            <person name="Alioto T."/>
            <person name="Gomez Garrido J."/>
        </authorList>
    </citation>
    <scope>NUCLEOTIDE SEQUENCE</scope>
    <source>
        <strain evidence="1">A484AB</strain>
    </source>
</reference>
<proteinExistence type="predicted"/>
<dbReference type="SUPFAM" id="SSF56672">
    <property type="entry name" value="DNA/RNA polymerases"/>
    <property type="match status" value="1"/>
</dbReference>
<organism evidence="1 2">
    <name type="scientific">Paramuricea clavata</name>
    <name type="common">Red gorgonian</name>
    <name type="synonym">Violescent sea-whip</name>
    <dbReference type="NCBI Taxonomy" id="317549"/>
    <lineage>
        <taxon>Eukaryota</taxon>
        <taxon>Metazoa</taxon>
        <taxon>Cnidaria</taxon>
        <taxon>Anthozoa</taxon>
        <taxon>Octocorallia</taxon>
        <taxon>Malacalcyonacea</taxon>
        <taxon>Plexauridae</taxon>
        <taxon>Paramuricea</taxon>
    </lineage>
</organism>
<dbReference type="InterPro" id="IPR043502">
    <property type="entry name" value="DNA/RNA_pol_sf"/>
</dbReference>
<feature type="non-terminal residue" evidence="1">
    <location>
        <position position="303"/>
    </location>
</feature>
<dbReference type="AlphaFoldDB" id="A0A7D9DS75"/>
<dbReference type="OrthoDB" id="5985492at2759"/>
<dbReference type="Proteomes" id="UP001152795">
    <property type="component" value="Unassembled WGS sequence"/>
</dbReference>
<comment type="caution">
    <text evidence="1">The sequence shown here is derived from an EMBL/GenBank/DDBJ whole genome shotgun (WGS) entry which is preliminary data.</text>
</comment>
<dbReference type="PANTHER" id="PTHR31511:SF12">
    <property type="entry name" value="RHO TERMINATION FACTOR N-TERMINAL DOMAIN-CONTAINING PROTEIN"/>
    <property type="match status" value="1"/>
</dbReference>
<name>A0A7D9DS75_PARCT</name>
<evidence type="ECO:0000313" key="2">
    <source>
        <dbReference type="Proteomes" id="UP001152795"/>
    </source>
</evidence>